<keyword evidence="2" id="KW-1185">Reference proteome</keyword>
<dbReference type="SUPFAM" id="SSF53756">
    <property type="entry name" value="UDP-Glycosyltransferase/glycogen phosphorylase"/>
    <property type="match status" value="1"/>
</dbReference>
<dbReference type="RefSeq" id="WP_096325609.1">
    <property type="nucleotide sequence ID" value="NZ_FOMX01000062.1"/>
</dbReference>
<dbReference type="STRING" id="54.SAMN02745121_08609"/>
<organism evidence="1 2">
    <name type="scientific">Nannocystis exedens</name>
    <dbReference type="NCBI Taxonomy" id="54"/>
    <lineage>
        <taxon>Bacteria</taxon>
        <taxon>Pseudomonadati</taxon>
        <taxon>Myxococcota</taxon>
        <taxon>Polyangia</taxon>
        <taxon>Nannocystales</taxon>
        <taxon>Nannocystaceae</taxon>
        <taxon>Nannocystis</taxon>
    </lineage>
</organism>
<dbReference type="Proteomes" id="UP000199400">
    <property type="component" value="Unassembled WGS sequence"/>
</dbReference>
<evidence type="ECO:0000313" key="2">
    <source>
        <dbReference type="Proteomes" id="UP000199400"/>
    </source>
</evidence>
<evidence type="ECO:0000313" key="1">
    <source>
        <dbReference type="EMBL" id="SFF39970.1"/>
    </source>
</evidence>
<gene>
    <name evidence="1" type="ORF">SAMN02745121_08609</name>
</gene>
<sequence>MTDPRVALRRARRLLVVPPAAGCDELGPALVRLRVALPRAMVVLLADARAAGRVAAFVDQVVPAGALARFDAPGLSALVERLVAARLDAALVFTAAGETAFELAYLAYLAGIPVRAGFAGEFGGGVLSPAVPPPPAGVIGPGRHLSLLDALDLSATLAPAGAKARPSCDDSAF</sequence>
<proteinExistence type="predicted"/>
<dbReference type="AlphaFoldDB" id="A0A1I2IEA8"/>
<accession>A0A1I2IEA8</accession>
<dbReference type="EMBL" id="FOMX01000062">
    <property type="protein sequence ID" value="SFF39970.1"/>
    <property type="molecule type" value="Genomic_DNA"/>
</dbReference>
<reference evidence="2" key="1">
    <citation type="submission" date="2016-10" db="EMBL/GenBank/DDBJ databases">
        <authorList>
            <person name="Varghese N."/>
            <person name="Submissions S."/>
        </authorList>
    </citation>
    <scope>NUCLEOTIDE SEQUENCE [LARGE SCALE GENOMIC DNA]</scope>
    <source>
        <strain evidence="2">ATCC 25963</strain>
    </source>
</reference>
<protein>
    <submittedName>
        <fullName evidence="1">Uncharacterized protein</fullName>
    </submittedName>
</protein>
<name>A0A1I2IEA8_9BACT</name>
<dbReference type="Gene3D" id="3.40.50.2000">
    <property type="entry name" value="Glycogen Phosphorylase B"/>
    <property type="match status" value="1"/>
</dbReference>